<dbReference type="Proteomes" id="UP001285921">
    <property type="component" value="Unassembled WGS sequence"/>
</dbReference>
<organism evidence="2 3">
    <name type="scientific">Paenibacillus glycanilyticus</name>
    <dbReference type="NCBI Taxonomy" id="126569"/>
    <lineage>
        <taxon>Bacteria</taxon>
        <taxon>Bacillati</taxon>
        <taxon>Bacillota</taxon>
        <taxon>Bacilli</taxon>
        <taxon>Bacillales</taxon>
        <taxon>Paenibacillaceae</taxon>
        <taxon>Paenibacillus</taxon>
    </lineage>
</organism>
<reference evidence="2 3" key="1">
    <citation type="submission" date="2023-05" db="EMBL/GenBank/DDBJ databases">
        <title>Draft genome of Paenibacillus sp. CCS26.</title>
        <authorList>
            <person name="Akita H."/>
            <person name="Shinto Y."/>
            <person name="Kimura Z."/>
        </authorList>
    </citation>
    <scope>NUCLEOTIDE SEQUENCE [LARGE SCALE GENOMIC DNA]</scope>
    <source>
        <strain evidence="2 3">CCS26</strain>
    </source>
</reference>
<dbReference type="RefSeq" id="WP_317980005.1">
    <property type="nucleotide sequence ID" value="NZ_BTCL01000006.1"/>
</dbReference>
<sequence length="326" mass="37305">MPMFELIVDNRNGTLWNLSKLVPELSWSTKRTGKAGTLQFTIIRNPTYQESHYEVNCGDVVRLRMNDTVLFCGYVFVLEDSEDRELKVTAYDQLRYLLETDTYVKTNVTATQVLKDNAHEVGLAVGDIADTIHSIKTFSQDGQKRLDMIYKALDETLIAKGRIYVLYDDAGFLTLKDIDNMTIDLILGDGSLVYGYSLKRDIDSDTFNRVKMVKDNQETGKREAYILEDSSKIGKWGRLQYYQKVDDGLNKAQINAMMERVMELKGREQKTFKLDALGYIGMRAGVKLQITIKEQGINQYFLVEECTHQMKGDEHTMSLDLKVYGA</sequence>
<dbReference type="Pfam" id="PF24032">
    <property type="entry name" value="YQBQ"/>
    <property type="match status" value="1"/>
</dbReference>
<gene>
    <name evidence="2" type="ORF">PghCCS26_23520</name>
</gene>
<accession>A0ABQ6NMI7</accession>
<dbReference type="InterPro" id="IPR056937">
    <property type="entry name" value="YqbQ/XkdQ"/>
</dbReference>
<dbReference type="EMBL" id="BTCL01000006">
    <property type="protein sequence ID" value="GMK45224.1"/>
    <property type="molecule type" value="Genomic_DNA"/>
</dbReference>
<evidence type="ECO:0000313" key="3">
    <source>
        <dbReference type="Proteomes" id="UP001285921"/>
    </source>
</evidence>
<protein>
    <recommendedName>
        <fullName evidence="1">YqbQ/XkdQ domain-containing protein</fullName>
    </recommendedName>
</protein>
<evidence type="ECO:0000259" key="1">
    <source>
        <dbReference type="Pfam" id="PF24032"/>
    </source>
</evidence>
<comment type="caution">
    <text evidence="2">The sequence shown here is derived from an EMBL/GenBank/DDBJ whole genome shotgun (WGS) entry which is preliminary data.</text>
</comment>
<evidence type="ECO:0000313" key="2">
    <source>
        <dbReference type="EMBL" id="GMK45224.1"/>
    </source>
</evidence>
<feature type="domain" description="YqbQ/XkdQ" evidence="1">
    <location>
        <begin position="26"/>
        <end position="322"/>
    </location>
</feature>
<name>A0ABQ6NMI7_9BACL</name>
<proteinExistence type="predicted"/>
<keyword evidence="3" id="KW-1185">Reference proteome</keyword>
<dbReference type="SUPFAM" id="SSF69279">
    <property type="entry name" value="Phage tail proteins"/>
    <property type="match status" value="1"/>
</dbReference>